<organism evidence="2 3">
    <name type="scientific">Massilia cellulosiltytica</name>
    <dbReference type="NCBI Taxonomy" id="2683234"/>
    <lineage>
        <taxon>Bacteria</taxon>
        <taxon>Pseudomonadati</taxon>
        <taxon>Pseudomonadota</taxon>
        <taxon>Betaproteobacteria</taxon>
        <taxon>Burkholderiales</taxon>
        <taxon>Oxalobacteraceae</taxon>
        <taxon>Telluria group</taxon>
        <taxon>Massilia</taxon>
    </lineage>
</organism>
<comment type="caution">
    <text evidence="2">The sequence shown here is derived from an EMBL/GenBank/DDBJ whole genome shotgun (WGS) entry which is preliminary data.</text>
</comment>
<reference evidence="2 3" key="1">
    <citation type="submission" date="2019-12" db="EMBL/GenBank/DDBJ databases">
        <authorList>
            <person name="Li C."/>
            <person name="Zhao J."/>
        </authorList>
    </citation>
    <scope>NUCLEOTIDE SEQUENCE [LARGE SCALE GENOMIC DNA]</scope>
    <source>
        <strain evidence="2 3">NEAU-DD11</strain>
    </source>
</reference>
<sequence>MHTTLNPIARATAALACLLALAAPAHAQETAGAASSSSEPFTLNGYARAYSSWNLSDTPETPQSDVGDLSMMRGALLLDANGKVGPFTLHATARLDREYPTRYLKRLGALGANAHEGPDQIQGLYNRSDLREAFVRFEAAPGLAIKVGKQQVVWGESDFFHAMDLVHGFDTVWAAPTEESDETRKPLILVNATYSVPSVDGTLQLLVRPGLDRERDIGNTPDIYGGRNAGVGYRGFDGLTIANMDYHHPDGDIDKTTWGVRWTGIAGSLNYSVAYLKTLSPNFVINSRMAPYMKMPTGPVGDLIYPKMDVLGATLNTYSSAIDAVLSAEVAYQRGVAYNAGTGALIGLAGIRKKNQVRAMLRMDKNLDLTAIGASKPSLWSLQIFDTWITHFDDNEDLVLIPTYGRAVKRHETVLTSIFALNYRNNNVNPTLVLGYDATNGGGFVIPYVDFVVGDNWRLRTEVDYYYHRHQGAPGDAFSAPTTFGLAAHNNQFMLRLTRQF</sequence>
<accession>A0A7X3KAF0</accession>
<dbReference type="RefSeq" id="WP_056330972.1">
    <property type="nucleotide sequence ID" value="NZ_WSES01000007.1"/>
</dbReference>
<dbReference type="InterPro" id="IPR010727">
    <property type="entry name" value="DUF1302"/>
</dbReference>
<evidence type="ECO:0000313" key="2">
    <source>
        <dbReference type="EMBL" id="MVW62956.1"/>
    </source>
</evidence>
<keyword evidence="3" id="KW-1185">Reference proteome</keyword>
<gene>
    <name evidence="2" type="ORF">GPY61_23850</name>
</gene>
<proteinExistence type="predicted"/>
<dbReference type="EMBL" id="WSES01000007">
    <property type="protein sequence ID" value="MVW62956.1"/>
    <property type="molecule type" value="Genomic_DNA"/>
</dbReference>
<keyword evidence="1" id="KW-0732">Signal</keyword>
<dbReference type="AlphaFoldDB" id="A0A7X3KAF0"/>
<protein>
    <submittedName>
        <fullName evidence="2">LysR family transcriptional regulator</fullName>
    </submittedName>
</protein>
<dbReference type="Pfam" id="PF06980">
    <property type="entry name" value="DUF1302"/>
    <property type="match status" value="1"/>
</dbReference>
<evidence type="ECO:0000256" key="1">
    <source>
        <dbReference type="SAM" id="SignalP"/>
    </source>
</evidence>
<feature type="signal peptide" evidence="1">
    <location>
        <begin position="1"/>
        <end position="27"/>
    </location>
</feature>
<dbReference type="Proteomes" id="UP000443353">
    <property type="component" value="Unassembled WGS sequence"/>
</dbReference>
<name>A0A7X3KAF0_9BURK</name>
<feature type="chain" id="PRO_5031501231" evidence="1">
    <location>
        <begin position="28"/>
        <end position="501"/>
    </location>
</feature>
<evidence type="ECO:0000313" key="3">
    <source>
        <dbReference type="Proteomes" id="UP000443353"/>
    </source>
</evidence>